<organism evidence="4 5">
    <name type="scientific">Algimonas ampicilliniresistens</name>
    <dbReference type="NCBI Taxonomy" id="1298735"/>
    <lineage>
        <taxon>Bacteria</taxon>
        <taxon>Pseudomonadati</taxon>
        <taxon>Pseudomonadota</taxon>
        <taxon>Alphaproteobacteria</taxon>
        <taxon>Maricaulales</taxon>
        <taxon>Robiginitomaculaceae</taxon>
        <taxon>Algimonas</taxon>
    </lineage>
</organism>
<feature type="compositionally biased region" description="Basic and acidic residues" evidence="1">
    <location>
        <begin position="1"/>
        <end position="12"/>
    </location>
</feature>
<feature type="transmembrane region" description="Helical" evidence="2">
    <location>
        <begin position="61"/>
        <end position="80"/>
    </location>
</feature>
<keyword evidence="2" id="KW-1133">Transmembrane helix</keyword>
<evidence type="ECO:0000259" key="3">
    <source>
        <dbReference type="Pfam" id="PF13116"/>
    </source>
</evidence>
<gene>
    <name evidence="4" type="ORF">GCM10007853_10560</name>
</gene>
<keyword evidence="2" id="KW-0812">Transmembrane</keyword>
<reference evidence="4" key="2">
    <citation type="submission" date="2023-01" db="EMBL/GenBank/DDBJ databases">
        <title>Draft genome sequence of Algimonas ampicilliniresistens strain NBRC 108219.</title>
        <authorList>
            <person name="Sun Q."/>
            <person name="Mori K."/>
        </authorList>
    </citation>
    <scope>NUCLEOTIDE SEQUENCE</scope>
    <source>
        <strain evidence="4">NBRC 108219</strain>
    </source>
</reference>
<evidence type="ECO:0000256" key="2">
    <source>
        <dbReference type="SAM" id="Phobius"/>
    </source>
</evidence>
<sequence>MADMPTTDKPETDLESGSQTRRETPPKAEKTRVRITEVRDAVLQASAWAGHRAYRLGGETVSVLLTLGIAILFFASGLVARQSADLTALRPNFERWFSQSFDGAWAELGDIELRWNPSDDTVSFTATDVVVYDRDDAVIQTLALMRATTTKANLLDRNASLRDVEIVGGEVTWRQGVNGAILAGLGNPQTVGGFGPVFRGRNRVEQRTQMDWLDEFRSVTLRDSRAHIVDEKDGLSVIVDVETLLGQRDGDITMLSVKGQIASDDEAGIDAGSLSLDLRSEDRLKTISLDLTTDALRPSRLAPPRGRLAVLSAIDVPLNAGIRAIYSRQDGLQSADMSLNIGAGTVRPAGAERAVESGTFVASLSPGDEVMRVESITIDADRLSLSGSGVIREIGRLYDGDVGTSPKFDLELADTRLDLTPVFEAPLEMKSVKALGELDLDDRSLTLDRLVADFDGFSLTTTADIEAGDEGLTTVNLKGQTQSPLTAQDLLSLWPVESANGARRWIDRSILDGTLHNVQFKVALEEAFFDDPALTSERLTVNFDVRDGVVRYISTMDPLTEAHGSGRIDGNRFGFVLERGRINEIEIIGGDVDIPQLTPKGGDIFITTQGRGDVKSLLSLINQPPFQYMDKYGVDPEGFSGTADVTLSIKRPLLEFFDRNRIEYSVDGTFTDASAPFSLGSYTLSDADVTIRGGKDGLFLSGPANLGPWRADLAWEERYGLNGEPTRYRISGPMDRKTLDGFGFGFREFFDGVIDVDIEASGRGLEIRDAGVDLRLDEAEISFGEFWSKSAGDPGLLRASVTRSESGVSIDALTMQAPGLDLSGSAQLRPDLSLDEARLERILIDGLIDGQLTLSRDDEAQRLAIDTIGTRLNISNWVDAALKSAGGDTSNLPLSVDATYDEIVVSPGYVLESGALIYRHTGEAVETLSLRGTRPDGPFDITLGELPDLPNRQARLTIPDASDAMSKVMGLEATRGGALSITAELPKSGIEGAIIGQVKATDFTVQNAPFLAQILSLASLTGIVDTLSGDGLGFQELDFDFALENRIMSVRDATLRGSAIGMTGEGDIALDDRSVDFSGTLVPAYTANSLLGDIPLIGDIFVGKDGEGVFAITYAVRGPYSGAQISINPLSALAPGFIRGIFRQSRDDLPESVTEEIESVRPSSDGTED</sequence>
<reference evidence="4" key="1">
    <citation type="journal article" date="2014" name="Int. J. Syst. Evol. Microbiol.">
        <title>Complete genome of a new Firmicutes species belonging to the dominant human colonic microbiota ('Ruminococcus bicirculans') reveals two chromosomes and a selective capacity to utilize plant glucans.</title>
        <authorList>
            <consortium name="NISC Comparative Sequencing Program"/>
            <person name="Wegmann U."/>
            <person name="Louis P."/>
            <person name="Goesmann A."/>
            <person name="Henrissat B."/>
            <person name="Duncan S.H."/>
            <person name="Flint H.J."/>
        </authorList>
    </citation>
    <scope>NUCLEOTIDE SEQUENCE</scope>
    <source>
        <strain evidence="4">NBRC 108219</strain>
    </source>
</reference>
<protein>
    <recommendedName>
        <fullName evidence="3">YhdP central domain-containing protein</fullName>
    </recommendedName>
</protein>
<evidence type="ECO:0000313" key="4">
    <source>
        <dbReference type="EMBL" id="GLQ23182.1"/>
    </source>
</evidence>
<dbReference type="Proteomes" id="UP001161391">
    <property type="component" value="Unassembled WGS sequence"/>
</dbReference>
<feature type="region of interest" description="Disordered" evidence="1">
    <location>
        <begin position="1"/>
        <end position="32"/>
    </location>
</feature>
<keyword evidence="2" id="KW-0472">Membrane</keyword>
<evidence type="ECO:0000256" key="1">
    <source>
        <dbReference type="SAM" id="MobiDB-lite"/>
    </source>
</evidence>
<name>A0ABQ5VA19_9PROT</name>
<feature type="domain" description="YhdP central" evidence="3">
    <location>
        <begin position="406"/>
        <end position="681"/>
    </location>
</feature>
<dbReference type="Pfam" id="PF13116">
    <property type="entry name" value="YhdP"/>
    <property type="match status" value="1"/>
</dbReference>
<feature type="region of interest" description="Disordered" evidence="1">
    <location>
        <begin position="1149"/>
        <end position="1169"/>
    </location>
</feature>
<accession>A0ABQ5VA19</accession>
<feature type="compositionally biased region" description="Basic and acidic residues" evidence="1">
    <location>
        <begin position="20"/>
        <end position="32"/>
    </location>
</feature>
<dbReference type="EMBL" id="BSNK01000001">
    <property type="protein sequence ID" value="GLQ23182.1"/>
    <property type="molecule type" value="Genomic_DNA"/>
</dbReference>
<evidence type="ECO:0000313" key="5">
    <source>
        <dbReference type="Proteomes" id="UP001161391"/>
    </source>
</evidence>
<keyword evidence="5" id="KW-1185">Reference proteome</keyword>
<dbReference type="InterPro" id="IPR025263">
    <property type="entry name" value="YhdP_central"/>
</dbReference>
<comment type="caution">
    <text evidence="4">The sequence shown here is derived from an EMBL/GenBank/DDBJ whole genome shotgun (WGS) entry which is preliminary data.</text>
</comment>
<proteinExistence type="predicted"/>